<keyword evidence="1" id="KW-1133">Transmembrane helix</keyword>
<evidence type="ECO:0000313" key="3">
    <source>
        <dbReference type="EMBL" id="MBB3206842.1"/>
    </source>
</evidence>
<dbReference type="RefSeq" id="WP_184305283.1">
    <property type="nucleotide sequence ID" value="NZ_JACHXU010000008.1"/>
</dbReference>
<evidence type="ECO:0000313" key="4">
    <source>
        <dbReference type="Proteomes" id="UP000536179"/>
    </source>
</evidence>
<dbReference type="AlphaFoldDB" id="A0A7W5H4X0"/>
<name>A0A7W5H4X0_9BACT</name>
<dbReference type="Gene3D" id="3.30.700.10">
    <property type="entry name" value="Glycoprotein, Type 4 Pilin"/>
    <property type="match status" value="1"/>
</dbReference>
<keyword evidence="1" id="KW-0812">Transmembrane</keyword>
<dbReference type="PANTHER" id="PTHR30093:SF2">
    <property type="entry name" value="TYPE II SECRETION SYSTEM PROTEIN H"/>
    <property type="match status" value="1"/>
</dbReference>
<organism evidence="3 4">
    <name type="scientific">Aporhodopirellula rubra</name>
    <dbReference type="NCBI Taxonomy" id="980271"/>
    <lineage>
        <taxon>Bacteria</taxon>
        <taxon>Pseudomonadati</taxon>
        <taxon>Planctomycetota</taxon>
        <taxon>Planctomycetia</taxon>
        <taxon>Pirellulales</taxon>
        <taxon>Pirellulaceae</taxon>
        <taxon>Aporhodopirellula</taxon>
    </lineage>
</organism>
<dbReference type="Pfam" id="PF07963">
    <property type="entry name" value="N_methyl"/>
    <property type="match status" value="1"/>
</dbReference>
<dbReference type="PANTHER" id="PTHR30093">
    <property type="entry name" value="GENERAL SECRETION PATHWAY PROTEIN G"/>
    <property type="match status" value="1"/>
</dbReference>
<accession>A0A7W5H4X0</accession>
<proteinExistence type="predicted"/>
<keyword evidence="1" id="KW-0472">Membrane</keyword>
<dbReference type="EMBL" id="JACHXU010000008">
    <property type="protein sequence ID" value="MBB3206842.1"/>
    <property type="molecule type" value="Genomic_DNA"/>
</dbReference>
<dbReference type="SUPFAM" id="SSF54523">
    <property type="entry name" value="Pili subunits"/>
    <property type="match status" value="1"/>
</dbReference>
<dbReference type="Proteomes" id="UP000536179">
    <property type="component" value="Unassembled WGS sequence"/>
</dbReference>
<feature type="domain" description="DUF1559" evidence="2">
    <location>
        <begin position="32"/>
        <end position="251"/>
    </location>
</feature>
<dbReference type="InterPro" id="IPR012902">
    <property type="entry name" value="N_methyl_site"/>
</dbReference>
<dbReference type="InterPro" id="IPR045584">
    <property type="entry name" value="Pilin-like"/>
</dbReference>
<sequence>MSSHRLAFTLVELLVVIAIIGVLVGLAAPAVQTMRESSRRAACQSRLIPIGMAMQSYHDRWLHYPVGTVAETGPVSSVAEGDHHTWLGRLLDLLDQPVIAARIDRSVSVYDEANAAVMELSYSGVQCPSAGLDPNNASSFVGLHHPTEKSIDENDHGVFVLNLPISRDDITDGLSNTAFVSEKQTPFDDLGWLSGTRATLRNVGGGIVASGDPFASPPPSTVGSIGSHHPAGVHMLFGSGEIRFTANETDQRILEQMVDRRDGQLPQQFQSLETLRRQSVQ</sequence>
<gene>
    <name evidence="3" type="ORF">FHS27_002656</name>
</gene>
<reference evidence="3 4" key="1">
    <citation type="submission" date="2020-08" db="EMBL/GenBank/DDBJ databases">
        <title>Genomic Encyclopedia of Type Strains, Phase III (KMG-III): the genomes of soil and plant-associated and newly described type strains.</title>
        <authorList>
            <person name="Whitman W."/>
        </authorList>
    </citation>
    <scope>NUCLEOTIDE SEQUENCE [LARGE SCALE GENOMIC DNA]</scope>
    <source>
        <strain evidence="3 4">CECT 8075</strain>
    </source>
</reference>
<evidence type="ECO:0000259" key="2">
    <source>
        <dbReference type="Pfam" id="PF07596"/>
    </source>
</evidence>
<comment type="caution">
    <text evidence="3">The sequence shown here is derived from an EMBL/GenBank/DDBJ whole genome shotgun (WGS) entry which is preliminary data.</text>
</comment>
<feature type="transmembrane region" description="Helical" evidence="1">
    <location>
        <begin position="6"/>
        <end position="31"/>
    </location>
</feature>
<dbReference type="Pfam" id="PF07596">
    <property type="entry name" value="SBP_bac_10"/>
    <property type="match status" value="1"/>
</dbReference>
<evidence type="ECO:0000256" key="1">
    <source>
        <dbReference type="SAM" id="Phobius"/>
    </source>
</evidence>
<protein>
    <submittedName>
        <fullName evidence="3">Prepilin-type N-terminal cleavage/methylation domain-containing protein</fullName>
    </submittedName>
</protein>
<dbReference type="NCBIfam" id="TIGR02532">
    <property type="entry name" value="IV_pilin_GFxxxE"/>
    <property type="match status" value="1"/>
</dbReference>
<dbReference type="InterPro" id="IPR011453">
    <property type="entry name" value="DUF1559"/>
</dbReference>
<keyword evidence="4" id="KW-1185">Reference proteome</keyword>